<dbReference type="EMBL" id="FNCZ01000001">
    <property type="protein sequence ID" value="SDG59136.1"/>
    <property type="molecule type" value="Genomic_DNA"/>
</dbReference>
<comment type="subcellular location">
    <subcellularLocation>
        <location evidence="6">Cell membrane</location>
        <topology evidence="6">Multi-pass membrane protein</topology>
    </subcellularLocation>
    <subcellularLocation>
        <location evidence="1">Membrane</location>
        <topology evidence="1">Multi-pass membrane protein</topology>
    </subcellularLocation>
</comment>
<feature type="transmembrane region" description="Helical" evidence="7">
    <location>
        <begin position="20"/>
        <end position="39"/>
    </location>
</feature>
<dbReference type="PANTHER" id="PTHR11403:SF10">
    <property type="entry name" value="CYTOCHROME C OXIDASE"/>
    <property type="match status" value="1"/>
</dbReference>
<reference evidence="10" key="1">
    <citation type="submission" date="2016-10" db="EMBL/GenBank/DDBJ databases">
        <authorList>
            <person name="Varghese N."/>
            <person name="Submissions S."/>
        </authorList>
    </citation>
    <scope>NUCLEOTIDE SEQUENCE [LARGE SCALE GENOMIC DNA]</scope>
    <source>
        <strain evidence="10">DSM 15363</strain>
    </source>
</reference>
<keyword evidence="5 7" id="KW-0472">Membrane</keyword>
<feature type="domain" description="Heme-copper oxidase subunit III family profile" evidence="8">
    <location>
        <begin position="1"/>
        <end position="197"/>
    </location>
</feature>
<dbReference type="PANTHER" id="PTHR11403">
    <property type="entry name" value="CYTOCHROME C OXIDASE SUBUNIT III"/>
    <property type="match status" value="1"/>
</dbReference>
<feature type="transmembrane region" description="Helical" evidence="7">
    <location>
        <begin position="89"/>
        <end position="111"/>
    </location>
</feature>
<dbReference type="InterPro" id="IPR013833">
    <property type="entry name" value="Cyt_c_oxidase_su3_a-hlx"/>
</dbReference>
<dbReference type="Pfam" id="PF00510">
    <property type="entry name" value="COX3"/>
    <property type="match status" value="1"/>
</dbReference>
<evidence type="ECO:0000256" key="1">
    <source>
        <dbReference type="ARBA" id="ARBA00004141"/>
    </source>
</evidence>
<keyword evidence="3 6" id="KW-0812">Transmembrane</keyword>
<dbReference type="GO" id="GO:0005886">
    <property type="term" value="C:plasma membrane"/>
    <property type="evidence" value="ECO:0007669"/>
    <property type="project" value="UniProtKB-SubCell"/>
</dbReference>
<sequence>MDLTQGSPQIKRARSRKMMLWFAIGALIMSFAGLVSAFIVSSKQRLNEDWLVDFQLPDAFFISLVLILLSSLTFVLGKRALQQNKMQMVTIWLLATLGLGIGFVYSQFVGFGQIIVDGYNFTGPTSNITMSYIYVIAILHITHVIAGLVCLLVVIYNHFKQKYNSNNMLGFELAANFWHFVDMLWLVLFLFLYFFRYII</sequence>
<dbReference type="Proteomes" id="UP000199492">
    <property type="component" value="Unassembled WGS sequence"/>
</dbReference>
<keyword evidence="4 7" id="KW-1133">Transmembrane helix</keyword>
<evidence type="ECO:0000259" key="8">
    <source>
        <dbReference type="PROSITE" id="PS50253"/>
    </source>
</evidence>
<dbReference type="PROSITE" id="PS50253">
    <property type="entry name" value="COX3"/>
    <property type="match status" value="1"/>
</dbReference>
<evidence type="ECO:0000256" key="7">
    <source>
        <dbReference type="SAM" id="Phobius"/>
    </source>
</evidence>
<dbReference type="STRING" id="262004.SAMN04489796_10118"/>
<evidence type="ECO:0000256" key="5">
    <source>
        <dbReference type="ARBA" id="ARBA00023136"/>
    </source>
</evidence>
<organism evidence="9 10">
    <name type="scientific">Winogradskyella thalassocola</name>
    <dbReference type="NCBI Taxonomy" id="262004"/>
    <lineage>
        <taxon>Bacteria</taxon>
        <taxon>Pseudomonadati</taxon>
        <taxon>Bacteroidota</taxon>
        <taxon>Flavobacteriia</taxon>
        <taxon>Flavobacteriales</taxon>
        <taxon>Flavobacteriaceae</taxon>
        <taxon>Winogradskyella</taxon>
    </lineage>
</organism>
<comment type="similarity">
    <text evidence="2 6">Belongs to the cytochrome c oxidase subunit 3 family.</text>
</comment>
<dbReference type="InterPro" id="IPR035973">
    <property type="entry name" value="Cyt_c_oxidase_su3-like_sf"/>
</dbReference>
<keyword evidence="10" id="KW-1185">Reference proteome</keyword>
<feature type="transmembrane region" description="Helical" evidence="7">
    <location>
        <begin position="131"/>
        <end position="156"/>
    </location>
</feature>
<name>A0A1G7VH30_9FLAO</name>
<feature type="transmembrane region" description="Helical" evidence="7">
    <location>
        <begin position="59"/>
        <end position="77"/>
    </location>
</feature>
<proteinExistence type="inferred from homology"/>
<gene>
    <name evidence="9" type="ORF">SAMN04489796_10118</name>
</gene>
<evidence type="ECO:0000313" key="9">
    <source>
        <dbReference type="EMBL" id="SDG59136.1"/>
    </source>
</evidence>
<evidence type="ECO:0000256" key="2">
    <source>
        <dbReference type="ARBA" id="ARBA00010581"/>
    </source>
</evidence>
<accession>A0A1G7VH30</accession>
<evidence type="ECO:0000256" key="3">
    <source>
        <dbReference type="ARBA" id="ARBA00022692"/>
    </source>
</evidence>
<dbReference type="RefSeq" id="WP_092465562.1">
    <property type="nucleotide sequence ID" value="NZ_FNCZ01000001.1"/>
</dbReference>
<evidence type="ECO:0000256" key="6">
    <source>
        <dbReference type="RuleBase" id="RU003376"/>
    </source>
</evidence>
<evidence type="ECO:0000256" key="4">
    <source>
        <dbReference type="ARBA" id="ARBA00022989"/>
    </source>
</evidence>
<dbReference type="SUPFAM" id="SSF81452">
    <property type="entry name" value="Cytochrome c oxidase subunit III-like"/>
    <property type="match status" value="1"/>
</dbReference>
<dbReference type="OrthoDB" id="679789at2"/>
<protein>
    <submittedName>
        <fullName evidence="9">Cytochrome c oxidase subunit 3</fullName>
    </submittedName>
</protein>
<feature type="transmembrane region" description="Helical" evidence="7">
    <location>
        <begin position="177"/>
        <end position="198"/>
    </location>
</feature>
<dbReference type="GO" id="GO:0019646">
    <property type="term" value="P:aerobic electron transport chain"/>
    <property type="evidence" value="ECO:0007669"/>
    <property type="project" value="InterPro"/>
</dbReference>
<dbReference type="Gene3D" id="1.20.120.80">
    <property type="entry name" value="Cytochrome c oxidase, subunit III, four-helix bundle"/>
    <property type="match status" value="1"/>
</dbReference>
<dbReference type="AlphaFoldDB" id="A0A1G7VH30"/>
<dbReference type="InterPro" id="IPR024791">
    <property type="entry name" value="Cyt_c/ubiquinol_Oxase_su3"/>
</dbReference>
<dbReference type="GO" id="GO:0004129">
    <property type="term" value="F:cytochrome-c oxidase activity"/>
    <property type="evidence" value="ECO:0007669"/>
    <property type="project" value="InterPro"/>
</dbReference>
<evidence type="ECO:0000313" key="10">
    <source>
        <dbReference type="Proteomes" id="UP000199492"/>
    </source>
</evidence>
<dbReference type="InterPro" id="IPR000298">
    <property type="entry name" value="Cyt_c_oxidase-like_su3"/>
</dbReference>